<name>A0A4Y3PED5_BREPA</name>
<keyword evidence="2" id="KW-1185">Reference proteome</keyword>
<dbReference type="EMBL" id="BJMH01000005">
    <property type="protein sequence ID" value="GEB31697.1"/>
    <property type="molecule type" value="Genomic_DNA"/>
</dbReference>
<accession>A0A4Y3PED5</accession>
<protein>
    <submittedName>
        <fullName evidence="1">Uncharacterized protein</fullName>
    </submittedName>
</protein>
<dbReference type="Proteomes" id="UP000316882">
    <property type="component" value="Unassembled WGS sequence"/>
</dbReference>
<gene>
    <name evidence="1" type="ORF">BPA01_12770</name>
</gene>
<comment type="caution">
    <text evidence="1">The sequence shown here is derived from an EMBL/GenBank/DDBJ whole genome shotgun (WGS) entry which is preliminary data.</text>
</comment>
<proteinExistence type="predicted"/>
<reference evidence="1 2" key="1">
    <citation type="submission" date="2019-06" db="EMBL/GenBank/DDBJ databases">
        <title>Whole genome shotgun sequence of Brevibacillus parabrevis NBRC 12334.</title>
        <authorList>
            <person name="Hosoyama A."/>
            <person name="Uohara A."/>
            <person name="Ohji S."/>
            <person name="Ichikawa N."/>
        </authorList>
    </citation>
    <scope>NUCLEOTIDE SEQUENCE [LARGE SCALE GENOMIC DNA]</scope>
    <source>
        <strain evidence="1 2">NBRC 12334</strain>
    </source>
</reference>
<organism evidence="1 2">
    <name type="scientific">Brevibacillus parabrevis</name>
    <dbReference type="NCBI Taxonomy" id="54914"/>
    <lineage>
        <taxon>Bacteria</taxon>
        <taxon>Bacillati</taxon>
        <taxon>Bacillota</taxon>
        <taxon>Bacilli</taxon>
        <taxon>Bacillales</taxon>
        <taxon>Paenibacillaceae</taxon>
        <taxon>Brevibacillus</taxon>
    </lineage>
</organism>
<evidence type="ECO:0000313" key="1">
    <source>
        <dbReference type="EMBL" id="GEB31697.1"/>
    </source>
</evidence>
<dbReference type="AlphaFoldDB" id="A0A4Y3PED5"/>
<sequence>MYTEKTTLRKLVTFDEENLSDYLGMFDALKYHFNAHDPCVDKIVVFLTAKNEKLLNPLATYFTAKFDCNDNHEYIPFLFYHMDNEQLNMFEEALIETAMNATEKYHLNLEVVRQLLEKGTTKREEWIELLQNAKNWVGSWVEAFLNGDTKMDYQTFINFTSLALMAMPAYLNDKYSVDSTNFYKWSSENEEYVNLIGKAKNSYFRTIDQFISFIK</sequence>
<evidence type="ECO:0000313" key="2">
    <source>
        <dbReference type="Proteomes" id="UP000316882"/>
    </source>
</evidence>